<keyword evidence="2" id="KW-1185">Reference proteome</keyword>
<dbReference type="STRING" id="100816.A0A175WBP5"/>
<dbReference type="PANTHER" id="PTHR36167">
    <property type="entry name" value="C2H2 FINGER DOMAIN TRANSCRIPTION FACTOR (EUROFUNG)-RELATED"/>
    <property type="match status" value="1"/>
</dbReference>
<dbReference type="OrthoDB" id="5431013at2759"/>
<evidence type="ECO:0008006" key="3">
    <source>
        <dbReference type="Google" id="ProtNLM"/>
    </source>
</evidence>
<name>A0A175WBP5_9PEZI</name>
<dbReference type="GO" id="GO:0006355">
    <property type="term" value="P:regulation of DNA-templated transcription"/>
    <property type="evidence" value="ECO:0007669"/>
    <property type="project" value="InterPro"/>
</dbReference>
<comment type="caution">
    <text evidence="1">The sequence shown here is derived from an EMBL/GenBank/DDBJ whole genome shotgun (WGS) entry which is preliminary data.</text>
</comment>
<accession>A0A175WBP5</accession>
<gene>
    <name evidence="1" type="ORF">MMYC01_202761</name>
</gene>
<protein>
    <recommendedName>
        <fullName evidence="3">Fungal N-terminal domain-containing protein</fullName>
    </recommendedName>
</protein>
<evidence type="ECO:0000313" key="1">
    <source>
        <dbReference type="EMBL" id="KXX81053.1"/>
    </source>
</evidence>
<dbReference type="EMBL" id="LCTW02000043">
    <property type="protein sequence ID" value="KXX81053.1"/>
    <property type="molecule type" value="Genomic_DNA"/>
</dbReference>
<dbReference type="InterPro" id="IPR039327">
    <property type="entry name" value="CON7-like"/>
</dbReference>
<dbReference type="AlphaFoldDB" id="A0A175WBP5"/>
<dbReference type="VEuPathDB" id="FungiDB:MMYC01_202761"/>
<organism evidence="1 2">
    <name type="scientific">Madurella mycetomatis</name>
    <dbReference type="NCBI Taxonomy" id="100816"/>
    <lineage>
        <taxon>Eukaryota</taxon>
        <taxon>Fungi</taxon>
        <taxon>Dikarya</taxon>
        <taxon>Ascomycota</taxon>
        <taxon>Pezizomycotina</taxon>
        <taxon>Sordariomycetes</taxon>
        <taxon>Sordariomycetidae</taxon>
        <taxon>Sordariales</taxon>
        <taxon>Sordariales incertae sedis</taxon>
        <taxon>Madurella</taxon>
    </lineage>
</organism>
<sequence length="146" mass="16220">MAEVLSLISSIFQVASFGLSLSRTLHDYGAAVVGAEKRLKGLDKDIDFTARVISQLGSRLKDRKVQELVSEDTIRLIQDAVAECEAIFQAMEDVIAKIRSSGSMAKWTIYFRDSKIELLRSNLDRMKGNLNLLMGVMIHGTQIATE</sequence>
<reference evidence="1 2" key="1">
    <citation type="journal article" date="2016" name="Genome Announc.">
        <title>Genome Sequence of Madurella mycetomatis mm55, Isolated from a Human Mycetoma Case in Sudan.</title>
        <authorList>
            <person name="Smit S."/>
            <person name="Derks M.F."/>
            <person name="Bervoets S."/>
            <person name="Fahal A."/>
            <person name="van Leeuwen W."/>
            <person name="van Belkum A."/>
            <person name="van de Sande W.W."/>
        </authorList>
    </citation>
    <scope>NUCLEOTIDE SEQUENCE [LARGE SCALE GENOMIC DNA]</scope>
    <source>
        <strain evidence="2">mm55</strain>
    </source>
</reference>
<dbReference type="PANTHER" id="PTHR36167:SF4">
    <property type="entry name" value="FUNGAL N-TERMINAL DOMAIN-CONTAINING PROTEIN"/>
    <property type="match status" value="1"/>
</dbReference>
<evidence type="ECO:0000313" key="2">
    <source>
        <dbReference type="Proteomes" id="UP000078237"/>
    </source>
</evidence>
<proteinExistence type="predicted"/>
<dbReference type="Proteomes" id="UP000078237">
    <property type="component" value="Unassembled WGS sequence"/>
</dbReference>